<comment type="subunit">
    <text evidence="10">Monomer.</text>
</comment>
<dbReference type="Gene3D" id="1.10.20.140">
    <property type="match status" value="1"/>
</dbReference>
<evidence type="ECO:0000256" key="10">
    <source>
        <dbReference type="HAMAP-Rule" id="MF_00185"/>
    </source>
</evidence>
<keyword evidence="8 10" id="KW-0460">Magnesium</keyword>
<dbReference type="PANTHER" id="PTHR11088:SF60">
    <property type="entry name" value="TRNA DIMETHYLALLYLTRANSFERASE"/>
    <property type="match status" value="1"/>
</dbReference>
<accession>A0A090D0J2</accession>
<feature type="site" description="Interaction with substrate tRNA" evidence="10">
    <location>
        <position position="138"/>
    </location>
</feature>
<evidence type="ECO:0000256" key="3">
    <source>
        <dbReference type="ARBA" id="ARBA00005842"/>
    </source>
</evidence>
<protein>
    <recommendedName>
        <fullName evidence="10">tRNA dimethylallyltransferase</fullName>
        <ecNumber evidence="10">2.5.1.75</ecNumber>
    </recommendedName>
    <alternativeName>
        <fullName evidence="10">Dimethylallyl diphosphate:tRNA dimethylallyltransferase</fullName>
        <shortName evidence="10">DMAPP:tRNA dimethylallyltransferase</shortName>
        <shortName evidence="10">DMATase</shortName>
    </alternativeName>
    <alternativeName>
        <fullName evidence="10">Isopentenyl-diphosphate:tRNA isopentenyltransferase</fullName>
        <shortName evidence="10">IPP transferase</shortName>
        <shortName evidence="10">IPPT</shortName>
        <shortName evidence="10">IPTase</shortName>
    </alternativeName>
</protein>
<dbReference type="GO" id="GO:0005524">
    <property type="term" value="F:ATP binding"/>
    <property type="evidence" value="ECO:0007669"/>
    <property type="project" value="UniProtKB-UniRule"/>
</dbReference>
<dbReference type="AlphaFoldDB" id="A0A090D0J2"/>
<keyword evidence="6 10" id="KW-0547">Nucleotide-binding</keyword>
<evidence type="ECO:0000313" key="14">
    <source>
        <dbReference type="EMBL" id="CDR35057.1"/>
    </source>
</evidence>
<reference evidence="14" key="2">
    <citation type="submission" date="2014-09" db="EMBL/GenBank/DDBJ databases">
        <title>Criblamydia sequanensis harbors a mega-plasmid encoding arsenite resistance.</title>
        <authorList>
            <person name="Bertelli C."/>
            <person name="Goesmann A."/>
            <person name="Greub G."/>
        </authorList>
    </citation>
    <scope>NUCLEOTIDE SEQUENCE [LARGE SCALE GENOMIC DNA]</scope>
    <source>
        <strain evidence="14">CRIB-18</strain>
    </source>
</reference>
<gene>
    <name evidence="10 14" type="primary">miaA</name>
    <name evidence="14" type="ORF">CSEC_2251</name>
</gene>
<reference evidence="14" key="1">
    <citation type="submission" date="2013-12" db="EMBL/GenBank/DDBJ databases">
        <authorList>
            <person name="Linke B."/>
        </authorList>
    </citation>
    <scope>NUCLEOTIDE SEQUENCE [LARGE SCALE GENOMIC DNA]</scope>
    <source>
        <strain evidence="14">CRIB-18</strain>
    </source>
</reference>
<dbReference type="InterPro" id="IPR039657">
    <property type="entry name" value="Dimethylallyltransferase"/>
</dbReference>
<evidence type="ECO:0000256" key="7">
    <source>
        <dbReference type="ARBA" id="ARBA00022840"/>
    </source>
</evidence>
<dbReference type="EC" id="2.5.1.75" evidence="10"/>
<evidence type="ECO:0000256" key="2">
    <source>
        <dbReference type="ARBA" id="ARBA00003213"/>
    </source>
</evidence>
<organism evidence="14 15">
    <name type="scientific">Candidatus Criblamydia sequanensis CRIB-18</name>
    <dbReference type="NCBI Taxonomy" id="1437425"/>
    <lineage>
        <taxon>Bacteria</taxon>
        <taxon>Pseudomonadati</taxon>
        <taxon>Chlamydiota</taxon>
        <taxon>Chlamydiia</taxon>
        <taxon>Parachlamydiales</taxon>
        <taxon>Candidatus Criblamydiaceae</taxon>
        <taxon>Candidatus Criblamydia</taxon>
    </lineage>
</organism>
<evidence type="ECO:0000256" key="12">
    <source>
        <dbReference type="RuleBase" id="RU003784"/>
    </source>
</evidence>
<evidence type="ECO:0000256" key="11">
    <source>
        <dbReference type="RuleBase" id="RU003783"/>
    </source>
</evidence>
<evidence type="ECO:0000256" key="1">
    <source>
        <dbReference type="ARBA" id="ARBA00001946"/>
    </source>
</evidence>
<dbReference type="HAMAP" id="MF_00185">
    <property type="entry name" value="IPP_trans"/>
    <property type="match status" value="1"/>
</dbReference>
<comment type="catalytic activity">
    <reaction evidence="9 10 11">
        <text>adenosine(37) in tRNA + dimethylallyl diphosphate = N(6)-dimethylallyladenosine(37) in tRNA + diphosphate</text>
        <dbReference type="Rhea" id="RHEA:26482"/>
        <dbReference type="Rhea" id="RHEA-COMP:10162"/>
        <dbReference type="Rhea" id="RHEA-COMP:10375"/>
        <dbReference type="ChEBI" id="CHEBI:33019"/>
        <dbReference type="ChEBI" id="CHEBI:57623"/>
        <dbReference type="ChEBI" id="CHEBI:74411"/>
        <dbReference type="ChEBI" id="CHEBI:74415"/>
        <dbReference type="EC" id="2.5.1.75"/>
    </reaction>
</comment>
<dbReference type="SUPFAM" id="SSF52540">
    <property type="entry name" value="P-loop containing nucleoside triphosphate hydrolases"/>
    <property type="match status" value="2"/>
</dbReference>
<dbReference type="Gene3D" id="3.40.50.300">
    <property type="entry name" value="P-loop containing nucleotide triphosphate hydrolases"/>
    <property type="match status" value="1"/>
</dbReference>
<dbReference type="GO" id="GO:0052381">
    <property type="term" value="F:tRNA dimethylallyltransferase activity"/>
    <property type="evidence" value="ECO:0007669"/>
    <property type="project" value="UniProtKB-UniRule"/>
</dbReference>
<evidence type="ECO:0000256" key="9">
    <source>
        <dbReference type="ARBA" id="ARBA00049563"/>
    </source>
</evidence>
<evidence type="ECO:0000256" key="13">
    <source>
        <dbReference type="RuleBase" id="RU003785"/>
    </source>
</evidence>
<comment type="caution">
    <text evidence="10">Lacks conserved residue(s) required for the propagation of feature annotation.</text>
</comment>
<proteinExistence type="inferred from homology"/>
<dbReference type="EMBL" id="CCEJ010000012">
    <property type="protein sequence ID" value="CDR35057.1"/>
    <property type="molecule type" value="Genomic_DNA"/>
</dbReference>
<dbReference type="GO" id="GO:0006400">
    <property type="term" value="P:tRNA modification"/>
    <property type="evidence" value="ECO:0007669"/>
    <property type="project" value="TreeGrafter"/>
</dbReference>
<keyword evidence="4 10" id="KW-0808">Transferase</keyword>
<evidence type="ECO:0000256" key="8">
    <source>
        <dbReference type="ARBA" id="ARBA00022842"/>
    </source>
</evidence>
<keyword evidence="5 10" id="KW-0819">tRNA processing</keyword>
<evidence type="ECO:0000256" key="4">
    <source>
        <dbReference type="ARBA" id="ARBA00022679"/>
    </source>
</evidence>
<dbReference type="InterPro" id="IPR018022">
    <property type="entry name" value="IPT"/>
</dbReference>
<dbReference type="InterPro" id="IPR027417">
    <property type="entry name" value="P-loop_NTPase"/>
</dbReference>
<feature type="binding site" evidence="10">
    <location>
        <begin position="47"/>
        <end position="54"/>
    </location>
    <ligand>
        <name>ATP</name>
        <dbReference type="ChEBI" id="CHEBI:30616"/>
    </ligand>
</feature>
<dbReference type="OrthoDB" id="9776390at2"/>
<dbReference type="PANTHER" id="PTHR11088">
    <property type="entry name" value="TRNA DIMETHYLALLYLTRANSFERASE"/>
    <property type="match status" value="1"/>
</dbReference>
<sequence length="348" mass="40084">MSGCETGSGVSCEQEEMERILFGFKLEAQKQLVSLQKPRKKVLVIAGPTAVGKSRFALDLAKTINGEIISADSMQVYKGMDIGTAKLPLNEREGIPHHLIDIRAIRDVFNVVDFYYEARHLCQQIIARDAVPIVVGGSGFYIHSLIYGPPSGPPSVAELRKALEEEVEKFGIEAMFKKLKELDPQYASTITAGDKQKIVRAIEIIRLTGKKVSKLSWKGRRRPQNYDFRCWFLFKPREHLYRVIDKRCERMIEDGFIDEVKALLDEGLKENSSALQSIGYRQVLDFFETSQTKEDYQKFIEKFKQATRSYAKRQLTWFRKEPDFRWLDLDLHDYEVAQELVINDFLNS</sequence>
<comment type="function">
    <text evidence="2 10 12">Catalyzes the transfer of a dimethylallyl group onto the adenine at position 37 in tRNAs that read codons beginning with uridine, leading to the formation of N6-(dimethylallyl)adenosine (i(6)A).</text>
</comment>
<dbReference type="Pfam" id="PF01715">
    <property type="entry name" value="IPPT"/>
    <property type="match status" value="1"/>
</dbReference>
<dbReference type="RefSeq" id="WP_053332028.1">
    <property type="nucleotide sequence ID" value="NZ_CCEJ010000012.1"/>
</dbReference>
<keyword evidence="15" id="KW-1185">Reference proteome</keyword>
<comment type="caution">
    <text evidence="14">The sequence shown here is derived from an EMBL/GenBank/DDBJ whole genome shotgun (WGS) entry which is preliminary data.</text>
</comment>
<dbReference type="STRING" id="1437425.CSEC_2251"/>
<feature type="binding site" evidence="10">
    <location>
        <begin position="49"/>
        <end position="54"/>
    </location>
    <ligand>
        <name>substrate</name>
    </ligand>
</feature>
<keyword evidence="7 10" id="KW-0067">ATP-binding</keyword>
<evidence type="ECO:0000256" key="5">
    <source>
        <dbReference type="ARBA" id="ARBA00022694"/>
    </source>
</evidence>
<evidence type="ECO:0000256" key="6">
    <source>
        <dbReference type="ARBA" id="ARBA00022741"/>
    </source>
</evidence>
<dbReference type="Proteomes" id="UP000031552">
    <property type="component" value="Unassembled WGS sequence"/>
</dbReference>
<comment type="similarity">
    <text evidence="3 10 13">Belongs to the IPP transferase family.</text>
</comment>
<comment type="cofactor">
    <cofactor evidence="1 10">
        <name>Mg(2+)</name>
        <dbReference type="ChEBI" id="CHEBI:18420"/>
    </cofactor>
</comment>
<evidence type="ECO:0000313" key="15">
    <source>
        <dbReference type="Proteomes" id="UP000031552"/>
    </source>
</evidence>
<feature type="site" description="Interaction with substrate tRNA" evidence="10">
    <location>
        <position position="160"/>
    </location>
</feature>
<name>A0A090D0J2_9BACT</name>
<dbReference type="NCBIfam" id="TIGR00174">
    <property type="entry name" value="miaA"/>
    <property type="match status" value="1"/>
</dbReference>
<feature type="region of interest" description="Interaction with substrate tRNA" evidence="10">
    <location>
        <begin position="72"/>
        <end position="75"/>
    </location>
</feature>
<dbReference type="eggNOG" id="COG0324">
    <property type="taxonomic scope" value="Bacteria"/>
</dbReference>